<dbReference type="AlphaFoldDB" id="A0A375IRY1"/>
<evidence type="ECO:0000313" key="1">
    <source>
        <dbReference type="EMBL" id="SPK77374.1"/>
    </source>
</evidence>
<accession>A0A375IRY1</accession>
<dbReference type="Proteomes" id="UP000255505">
    <property type="component" value="Plasmid III"/>
</dbReference>
<protein>
    <submittedName>
        <fullName evidence="1">Uncharacterized protein</fullName>
    </submittedName>
</protein>
<proteinExistence type="predicted"/>
<reference evidence="1 2" key="1">
    <citation type="submission" date="2018-01" db="EMBL/GenBank/DDBJ databases">
        <authorList>
            <person name="Gaut B.S."/>
            <person name="Morton B.R."/>
            <person name="Clegg M.T."/>
            <person name="Duvall M.R."/>
        </authorList>
    </citation>
    <scope>NUCLEOTIDE SEQUENCE [LARGE SCALE GENOMIC DNA]</scope>
    <source>
        <strain evidence="1">Cupriavidus taiwanensis LMG 19425</strain>
        <plasmid evidence="2">Plasmid iii</plasmid>
    </source>
</reference>
<geneLocation type="plasmid" evidence="1">
    <name>III</name>
</geneLocation>
<organism evidence="1 2">
    <name type="scientific">Cupriavidus taiwanensis</name>
    <dbReference type="NCBI Taxonomy" id="164546"/>
    <lineage>
        <taxon>Bacteria</taxon>
        <taxon>Pseudomonadati</taxon>
        <taxon>Pseudomonadota</taxon>
        <taxon>Betaproteobacteria</taxon>
        <taxon>Burkholderiales</taxon>
        <taxon>Burkholderiaceae</taxon>
        <taxon>Cupriavidus</taxon>
    </lineage>
</organism>
<evidence type="ECO:0000313" key="2">
    <source>
        <dbReference type="Proteomes" id="UP000255505"/>
    </source>
</evidence>
<name>A0A375IRY1_9BURK</name>
<dbReference type="EMBL" id="LT991978">
    <property type="protein sequence ID" value="SPK77374.1"/>
    <property type="molecule type" value="Genomic_DNA"/>
</dbReference>
<keyword evidence="1" id="KW-0614">Plasmid</keyword>
<gene>
    <name evidence="1" type="ORF">CT19425_P30223</name>
</gene>
<sequence>MKHISGPADILGERVLGVGPR</sequence>